<dbReference type="InterPro" id="IPR023213">
    <property type="entry name" value="CAT-like_dom_sf"/>
</dbReference>
<feature type="compositionally biased region" description="Polar residues" evidence="1">
    <location>
        <begin position="432"/>
        <end position="456"/>
    </location>
</feature>
<protein>
    <recommendedName>
        <fullName evidence="4">Condensation domain-containing protein</fullName>
    </recommendedName>
</protein>
<dbReference type="Proteomes" id="UP000621454">
    <property type="component" value="Unassembled WGS sequence"/>
</dbReference>
<comment type="caution">
    <text evidence="2">The sequence shown here is derived from an EMBL/GenBank/DDBJ whole genome shotgun (WGS) entry which is preliminary data.</text>
</comment>
<evidence type="ECO:0008006" key="4">
    <source>
        <dbReference type="Google" id="ProtNLM"/>
    </source>
</evidence>
<accession>A0A916WWZ3</accession>
<evidence type="ECO:0000313" key="2">
    <source>
        <dbReference type="EMBL" id="GGB40475.1"/>
    </source>
</evidence>
<proteinExistence type="predicted"/>
<keyword evidence="3" id="KW-1185">Reference proteome</keyword>
<sequence>MLVTAADRVDLGGDLTEFALTWAGEPITTGLPVAFNQANHLRAQQQGPSAWLAGTVRLPDSTPDQTRLVELITRILGEHDALRARFRFADTAGTPCQDVFDSAQLQVTPHHEGRVAHEYTESLIADRCHAGDAPGLFFALLDNTLVCALDHAHADAATIDMLLRRAVQLYRDPQSPAIATRSFADRCVAEDGGTSVLACDEAGTATASPDDLMQVWRDFFARTGGELPTFPLDLGADRAPQRTVVLHVIDDADIETILGERPFATLLATLATTVAENGGPHQLATLIPIHTRGPRDSGWHETAGWMVSNAPVIVEAGDPTSAQMWLRHAAQLSVLPLESVLAECRPRFGSADIFMVSYLDYRKMGPPLPDAHHISAVTSTDTAQLWFSRTASGIDLRVRYPSLPEADAVMTRVLDDFGRHLGSGHIVGQASAGDSKQTAAQIISPQGQSPSARAAG</sequence>
<dbReference type="AlphaFoldDB" id="A0A916WWZ3"/>
<dbReference type="Gene3D" id="3.30.559.10">
    <property type="entry name" value="Chloramphenicol acetyltransferase-like domain"/>
    <property type="match status" value="1"/>
</dbReference>
<dbReference type="SUPFAM" id="SSF52777">
    <property type="entry name" value="CoA-dependent acyltransferases"/>
    <property type="match status" value="2"/>
</dbReference>
<feature type="region of interest" description="Disordered" evidence="1">
    <location>
        <begin position="429"/>
        <end position="456"/>
    </location>
</feature>
<organism evidence="2 3">
    <name type="scientific">Gordonia jinhuaensis</name>
    <dbReference type="NCBI Taxonomy" id="1517702"/>
    <lineage>
        <taxon>Bacteria</taxon>
        <taxon>Bacillati</taxon>
        <taxon>Actinomycetota</taxon>
        <taxon>Actinomycetes</taxon>
        <taxon>Mycobacteriales</taxon>
        <taxon>Gordoniaceae</taxon>
        <taxon>Gordonia</taxon>
    </lineage>
</organism>
<name>A0A916WWZ3_9ACTN</name>
<dbReference type="RefSeq" id="WP_229742737.1">
    <property type="nucleotide sequence ID" value="NZ_BMGC01000026.1"/>
</dbReference>
<dbReference type="Gene3D" id="3.30.559.30">
    <property type="entry name" value="Nonribosomal peptide synthetase, condensation domain"/>
    <property type="match status" value="1"/>
</dbReference>
<gene>
    <name evidence="2" type="ORF">GCM10011489_30060</name>
</gene>
<dbReference type="EMBL" id="BMGC01000026">
    <property type="protein sequence ID" value="GGB40475.1"/>
    <property type="molecule type" value="Genomic_DNA"/>
</dbReference>
<reference evidence="2" key="2">
    <citation type="submission" date="2020-09" db="EMBL/GenBank/DDBJ databases">
        <authorList>
            <person name="Sun Q."/>
            <person name="Zhou Y."/>
        </authorList>
    </citation>
    <scope>NUCLEOTIDE SEQUENCE</scope>
    <source>
        <strain evidence="2">CGMCC 1.12827</strain>
    </source>
</reference>
<evidence type="ECO:0000256" key="1">
    <source>
        <dbReference type="SAM" id="MobiDB-lite"/>
    </source>
</evidence>
<evidence type="ECO:0000313" key="3">
    <source>
        <dbReference type="Proteomes" id="UP000621454"/>
    </source>
</evidence>
<reference evidence="2" key="1">
    <citation type="journal article" date="2014" name="Int. J. Syst. Evol. Microbiol.">
        <title>Complete genome sequence of Corynebacterium casei LMG S-19264T (=DSM 44701T), isolated from a smear-ripened cheese.</title>
        <authorList>
            <consortium name="US DOE Joint Genome Institute (JGI-PGF)"/>
            <person name="Walter F."/>
            <person name="Albersmeier A."/>
            <person name="Kalinowski J."/>
            <person name="Ruckert C."/>
        </authorList>
    </citation>
    <scope>NUCLEOTIDE SEQUENCE</scope>
    <source>
        <strain evidence="2">CGMCC 1.12827</strain>
    </source>
</reference>